<evidence type="ECO:0000256" key="2">
    <source>
        <dbReference type="ARBA" id="ARBA00002218"/>
    </source>
</evidence>
<feature type="compositionally biased region" description="Polar residues" evidence="17">
    <location>
        <begin position="49"/>
        <end position="58"/>
    </location>
</feature>
<dbReference type="Proteomes" id="UP000748025">
    <property type="component" value="Unassembled WGS sequence"/>
</dbReference>
<dbReference type="EC" id="3.4.14.5" evidence="5"/>
<dbReference type="GO" id="GO:0004177">
    <property type="term" value="F:aminopeptidase activity"/>
    <property type="evidence" value="ECO:0007669"/>
    <property type="project" value="UniProtKB-KW"/>
</dbReference>
<dbReference type="Gene3D" id="2.140.10.30">
    <property type="entry name" value="Dipeptidylpeptidase IV, N-terminal domain"/>
    <property type="match status" value="1"/>
</dbReference>
<dbReference type="InterPro" id="IPR029058">
    <property type="entry name" value="AB_hydrolase_fold"/>
</dbReference>
<evidence type="ECO:0000256" key="16">
    <source>
        <dbReference type="ARBA" id="ARBA00023180"/>
    </source>
</evidence>
<comment type="subcellular location">
    <subcellularLocation>
        <location evidence="3">Vacuole membrane</location>
        <topology evidence="3">Single-pass type II membrane protein</topology>
    </subcellularLocation>
</comment>
<feature type="region of interest" description="Disordered" evidence="17">
    <location>
        <begin position="32"/>
        <end position="91"/>
    </location>
</feature>
<dbReference type="InterPro" id="IPR001375">
    <property type="entry name" value="Peptidase_S9_cat"/>
</dbReference>
<keyword evidence="10 18" id="KW-0812">Transmembrane</keyword>
<evidence type="ECO:0000259" key="19">
    <source>
        <dbReference type="Pfam" id="PF00326"/>
    </source>
</evidence>
<feature type="compositionally biased region" description="Basic residues" evidence="17">
    <location>
        <begin position="81"/>
        <end position="91"/>
    </location>
</feature>
<feature type="compositionally biased region" description="Basic and acidic residues" evidence="17">
    <location>
        <begin position="154"/>
        <end position="165"/>
    </location>
</feature>
<dbReference type="Gene3D" id="3.40.50.1820">
    <property type="entry name" value="alpha/beta hydrolase"/>
    <property type="match status" value="1"/>
</dbReference>
<comment type="function">
    <text evidence="2">Type IV dipeptidyl-peptidase which removes N-terminal dipeptides sequentially from polypeptides having unsubstituted N-termini provided that the penultimate residue is proline.</text>
</comment>
<dbReference type="InterPro" id="IPR050278">
    <property type="entry name" value="Serine_Prot_S9B/DPPIV"/>
</dbReference>
<feature type="transmembrane region" description="Helical" evidence="18">
    <location>
        <begin position="97"/>
        <end position="124"/>
    </location>
</feature>
<sequence length="855" mass="95152">MIPRNHVGPSAVFLAGLLNGYSPLVKIDTPQMMSEGQGEAPPMPCAGSPSVSSQSTVNDDWKRDQDGDGDGDDEVSDSYARHTRHTRRTRRTRRRRLLRFAKGIGLVALCLISLSGWITAFWAIPNAHVTDYMPFRKPGDQETKHSGNRVVYTEQKDDADGRASTDKTADTLAKGLARGLSVDEILNGSWKPVQHSLRWVKNGDEVLLIDSTYSEVNSGQANVSAWRIVPDRDDRQSNAFCMESLFPRQRNTLATTYTYAGRRIVSQDLWMGANSQTALVLSDKTPEWRRSFRALYWLIDVGFNRSNKSNSSALEPLEPLDPHQPTAEAQLAILSPKGDAVAFVRRGNLYLRRVEEASVEAITADTDPAVRNGIPGWGYEEEILESNAATWWSPDGRYIAFLRTNESKVQTYTMSLYARTRGDRLYPEPLPVRYPKTGTPNPLVHLHMYDAQRRRLLTLDFPHQLADEERIIFSVVWLNPRQLLVKQTNRESSILLVFLVDLKHLETTDLSTQTAELVRTEPGAGGCWVEPIRQVVQFVPAAANPLDPDDGYIDMVVHEGYNHLAYFTPLRAPTPKKMLTSGSWEVVDAPTAVDANNSAVYFLAAGKTSRHPDERHLYRATLDGRGVQALTDDAQPASYAASFAPGGQYAVLNYEGPNIPYTSVVALSPGTLVAQNLAINIELNTVLAAKTQKISPSSSLLSQRRFHHIDLGTGVLTPIMELLPPNFDPKKRYPVLFSPYGGPGSQTVRQRFAVDMAMLLASRGYVVVTVDGSGTGFNGRDARCVVQDRLGHFEAMDQIAAAKLWKARRYVDPDRLAIWGWSFGGFLTLKTLEMDAGRTFRFGMAVAPVTDWRLY</sequence>
<feature type="non-terminal residue" evidence="21">
    <location>
        <position position="855"/>
    </location>
</feature>
<evidence type="ECO:0000256" key="15">
    <source>
        <dbReference type="ARBA" id="ARBA00023136"/>
    </source>
</evidence>
<feature type="compositionally biased region" description="Acidic residues" evidence="17">
    <location>
        <begin position="67"/>
        <end position="76"/>
    </location>
</feature>
<dbReference type="SUPFAM" id="SSF82171">
    <property type="entry name" value="DPP6 N-terminal domain-like"/>
    <property type="match status" value="1"/>
</dbReference>
<keyword evidence="7" id="KW-0031">Aminopeptidase</keyword>
<evidence type="ECO:0000256" key="17">
    <source>
        <dbReference type="SAM" id="MobiDB-lite"/>
    </source>
</evidence>
<feature type="region of interest" description="Disordered" evidence="17">
    <location>
        <begin position="138"/>
        <end position="165"/>
    </location>
</feature>
<dbReference type="Pfam" id="PF00930">
    <property type="entry name" value="DPPIV_N"/>
    <property type="match status" value="1"/>
</dbReference>
<comment type="similarity">
    <text evidence="4">Belongs to the peptidase S9B family.</text>
</comment>
<feature type="domain" description="Dipeptidylpeptidase IV N-terminal" evidence="20">
    <location>
        <begin position="275"/>
        <end position="661"/>
    </location>
</feature>
<evidence type="ECO:0000256" key="11">
    <source>
        <dbReference type="ARBA" id="ARBA00022801"/>
    </source>
</evidence>
<dbReference type="GO" id="GO:0005886">
    <property type="term" value="C:plasma membrane"/>
    <property type="evidence" value="ECO:0007669"/>
    <property type="project" value="TreeGrafter"/>
</dbReference>
<evidence type="ECO:0000256" key="1">
    <source>
        <dbReference type="ARBA" id="ARBA00001257"/>
    </source>
</evidence>
<evidence type="ECO:0000256" key="6">
    <source>
        <dbReference type="ARBA" id="ARBA00014118"/>
    </source>
</evidence>
<dbReference type="PROSITE" id="PS00708">
    <property type="entry name" value="PRO_ENDOPEP_SER"/>
    <property type="match status" value="1"/>
</dbReference>
<protein>
    <recommendedName>
        <fullName evidence="6">Probable dipeptidyl-aminopeptidase B</fullName>
        <ecNumber evidence="5">3.4.14.5</ecNumber>
    </recommendedName>
</protein>
<accession>A0A9P7SXJ2</accession>
<keyword evidence="9" id="KW-0645">Protease</keyword>
<evidence type="ECO:0000256" key="13">
    <source>
        <dbReference type="ARBA" id="ARBA00022968"/>
    </source>
</evidence>
<evidence type="ECO:0000256" key="3">
    <source>
        <dbReference type="ARBA" id="ARBA00004576"/>
    </source>
</evidence>
<dbReference type="GO" id="GO:0005774">
    <property type="term" value="C:vacuolar membrane"/>
    <property type="evidence" value="ECO:0007669"/>
    <property type="project" value="UniProtKB-SubCell"/>
</dbReference>
<evidence type="ECO:0000313" key="21">
    <source>
        <dbReference type="EMBL" id="KAG5998527.1"/>
    </source>
</evidence>
<keyword evidence="8" id="KW-0926">Vacuole</keyword>
<keyword evidence="12" id="KW-0720">Serine protease</keyword>
<reference evidence="21" key="1">
    <citation type="journal article" date="2020" name="bioRxiv">
        <title>Whole genome comparisons of ergot fungi reveals the divergence and evolution of species within the genus Claviceps are the result of varying mechanisms driving genome evolution and host range expansion.</title>
        <authorList>
            <person name="Wyka S.A."/>
            <person name="Mondo S.J."/>
            <person name="Liu M."/>
            <person name="Dettman J."/>
            <person name="Nalam V."/>
            <person name="Broders K.D."/>
        </authorList>
    </citation>
    <scope>NUCLEOTIDE SEQUENCE</scope>
    <source>
        <strain evidence="21">CCC 602</strain>
    </source>
</reference>
<keyword evidence="22" id="KW-1185">Reference proteome</keyword>
<dbReference type="GO" id="GO:0008239">
    <property type="term" value="F:dipeptidyl-peptidase activity"/>
    <property type="evidence" value="ECO:0007669"/>
    <property type="project" value="UniProtKB-EC"/>
</dbReference>
<gene>
    <name evidence="21" type="ORF">E4U43_002398</name>
</gene>
<evidence type="ECO:0000259" key="20">
    <source>
        <dbReference type="Pfam" id="PF00930"/>
    </source>
</evidence>
<evidence type="ECO:0000256" key="4">
    <source>
        <dbReference type="ARBA" id="ARBA00006150"/>
    </source>
</evidence>
<name>A0A9P7SXJ2_9HYPO</name>
<dbReference type="SUPFAM" id="SSF53474">
    <property type="entry name" value="alpha/beta-Hydrolases"/>
    <property type="match status" value="1"/>
</dbReference>
<organism evidence="21 22">
    <name type="scientific">Claviceps pusilla</name>
    <dbReference type="NCBI Taxonomy" id="123648"/>
    <lineage>
        <taxon>Eukaryota</taxon>
        <taxon>Fungi</taxon>
        <taxon>Dikarya</taxon>
        <taxon>Ascomycota</taxon>
        <taxon>Pezizomycotina</taxon>
        <taxon>Sordariomycetes</taxon>
        <taxon>Hypocreomycetidae</taxon>
        <taxon>Hypocreales</taxon>
        <taxon>Clavicipitaceae</taxon>
        <taxon>Claviceps</taxon>
    </lineage>
</organism>
<evidence type="ECO:0000256" key="9">
    <source>
        <dbReference type="ARBA" id="ARBA00022670"/>
    </source>
</evidence>
<evidence type="ECO:0000256" key="14">
    <source>
        <dbReference type="ARBA" id="ARBA00022989"/>
    </source>
</evidence>
<keyword evidence="15 18" id="KW-0472">Membrane</keyword>
<dbReference type="Pfam" id="PF00326">
    <property type="entry name" value="Peptidase_S9"/>
    <property type="match status" value="1"/>
</dbReference>
<comment type="caution">
    <text evidence="21">The sequence shown here is derived from an EMBL/GenBank/DDBJ whole genome shotgun (WGS) entry which is preliminary data.</text>
</comment>
<comment type="catalytic activity">
    <reaction evidence="1">
        <text>Release of an N-terminal dipeptide, Xaa-Yaa-|-Zaa-, from a polypeptide, preferentially when Yaa is Pro, provided Zaa is neither Pro nor hydroxyproline.</text>
        <dbReference type="EC" id="3.4.14.5"/>
    </reaction>
</comment>
<keyword evidence="14 18" id="KW-1133">Transmembrane helix</keyword>
<feature type="domain" description="Peptidase S9 prolyl oligopeptidase catalytic" evidence="19">
    <location>
        <begin position="757"/>
        <end position="855"/>
    </location>
</feature>
<dbReference type="GO" id="GO:0004252">
    <property type="term" value="F:serine-type endopeptidase activity"/>
    <property type="evidence" value="ECO:0007669"/>
    <property type="project" value="InterPro"/>
</dbReference>
<proteinExistence type="inferred from homology"/>
<dbReference type="PANTHER" id="PTHR11731">
    <property type="entry name" value="PROTEASE FAMILY S9B,C DIPEPTIDYL-PEPTIDASE IV-RELATED"/>
    <property type="match status" value="1"/>
</dbReference>
<dbReference type="GO" id="GO:0006508">
    <property type="term" value="P:proteolysis"/>
    <property type="evidence" value="ECO:0007669"/>
    <property type="project" value="UniProtKB-KW"/>
</dbReference>
<evidence type="ECO:0000256" key="10">
    <source>
        <dbReference type="ARBA" id="ARBA00022692"/>
    </source>
</evidence>
<dbReference type="PANTHER" id="PTHR11731:SF200">
    <property type="entry name" value="DIPEPTIDYL PEPTIDASE 10, ISOFORM B"/>
    <property type="match status" value="1"/>
</dbReference>
<evidence type="ECO:0000256" key="12">
    <source>
        <dbReference type="ARBA" id="ARBA00022825"/>
    </source>
</evidence>
<keyword evidence="13" id="KW-0735">Signal-anchor</keyword>
<evidence type="ECO:0000256" key="8">
    <source>
        <dbReference type="ARBA" id="ARBA00022554"/>
    </source>
</evidence>
<dbReference type="AlphaFoldDB" id="A0A9P7SXJ2"/>
<dbReference type="OrthoDB" id="16520at2759"/>
<keyword evidence="16" id="KW-0325">Glycoprotein</keyword>
<dbReference type="InterPro" id="IPR002471">
    <property type="entry name" value="Pept_S9_AS"/>
</dbReference>
<evidence type="ECO:0000256" key="5">
    <source>
        <dbReference type="ARBA" id="ARBA00012062"/>
    </source>
</evidence>
<dbReference type="EMBL" id="SRPW01001848">
    <property type="protein sequence ID" value="KAG5998527.1"/>
    <property type="molecule type" value="Genomic_DNA"/>
</dbReference>
<evidence type="ECO:0000256" key="18">
    <source>
        <dbReference type="SAM" id="Phobius"/>
    </source>
</evidence>
<keyword evidence="11" id="KW-0378">Hydrolase</keyword>
<evidence type="ECO:0000313" key="22">
    <source>
        <dbReference type="Proteomes" id="UP000748025"/>
    </source>
</evidence>
<evidence type="ECO:0000256" key="7">
    <source>
        <dbReference type="ARBA" id="ARBA00022438"/>
    </source>
</evidence>
<dbReference type="InterPro" id="IPR002469">
    <property type="entry name" value="Peptidase_S9B_N"/>
</dbReference>